<accession>A0A2V5HVN8</accession>
<keyword evidence="2" id="KW-1185">Reference proteome</keyword>
<evidence type="ECO:0000313" key="2">
    <source>
        <dbReference type="Proteomes" id="UP000248817"/>
    </source>
</evidence>
<sequence length="60" mass="6732">MDTPMHVVCEQAHAAKPNTEVLNGASPPLPSDDDAVKFKRWTRDMPTGKAVRYIQLVRQL</sequence>
<organism evidence="1 2">
    <name type="scientific">Aspergillus indologenus CBS 114.80</name>
    <dbReference type="NCBI Taxonomy" id="1450541"/>
    <lineage>
        <taxon>Eukaryota</taxon>
        <taxon>Fungi</taxon>
        <taxon>Dikarya</taxon>
        <taxon>Ascomycota</taxon>
        <taxon>Pezizomycotina</taxon>
        <taxon>Eurotiomycetes</taxon>
        <taxon>Eurotiomycetidae</taxon>
        <taxon>Eurotiales</taxon>
        <taxon>Aspergillaceae</taxon>
        <taxon>Aspergillus</taxon>
        <taxon>Aspergillus subgen. Circumdati</taxon>
    </lineage>
</organism>
<reference evidence="1 2" key="1">
    <citation type="submission" date="2018-02" db="EMBL/GenBank/DDBJ databases">
        <title>The genomes of Aspergillus section Nigri reveals drivers in fungal speciation.</title>
        <authorList>
            <consortium name="DOE Joint Genome Institute"/>
            <person name="Vesth T.C."/>
            <person name="Nybo J."/>
            <person name="Theobald S."/>
            <person name="Brandl J."/>
            <person name="Frisvad J.C."/>
            <person name="Nielsen K.F."/>
            <person name="Lyhne E.K."/>
            <person name="Kogle M.E."/>
            <person name="Kuo A."/>
            <person name="Riley R."/>
            <person name="Clum A."/>
            <person name="Nolan M."/>
            <person name="Lipzen A."/>
            <person name="Salamov A."/>
            <person name="Henrissat B."/>
            <person name="Wiebenga A."/>
            <person name="De vries R.P."/>
            <person name="Grigoriev I.V."/>
            <person name="Mortensen U.H."/>
            <person name="Andersen M.R."/>
            <person name="Baker S.E."/>
        </authorList>
    </citation>
    <scope>NUCLEOTIDE SEQUENCE [LARGE SCALE GENOMIC DNA]</scope>
    <source>
        <strain evidence="1 2">CBS 114.80</strain>
    </source>
</reference>
<protein>
    <submittedName>
        <fullName evidence="1">Uncharacterized protein</fullName>
    </submittedName>
</protein>
<dbReference type="Proteomes" id="UP000248817">
    <property type="component" value="Unassembled WGS sequence"/>
</dbReference>
<name>A0A2V5HVN8_9EURO</name>
<proteinExistence type="predicted"/>
<dbReference type="EMBL" id="KZ825545">
    <property type="protein sequence ID" value="PYI28558.1"/>
    <property type="molecule type" value="Genomic_DNA"/>
</dbReference>
<dbReference type="AlphaFoldDB" id="A0A2V5HVN8"/>
<gene>
    <name evidence="1" type="ORF">BP00DRAFT_428215</name>
</gene>
<evidence type="ECO:0000313" key="1">
    <source>
        <dbReference type="EMBL" id="PYI28558.1"/>
    </source>
</evidence>